<proteinExistence type="predicted"/>
<dbReference type="Proteomes" id="UP001341840">
    <property type="component" value="Unassembled WGS sequence"/>
</dbReference>
<sequence>MLQDQLLGESWRLSCQSLACFQIGVDSILAAKTKAEEELLAAKAQVPVLKMKRDSALEKVESLSQQLSQKEVEHRSALEQVARLDEDIKVLKAQLESSQLSVSKDQKRAESAESRLKSLSASFETAQAELGKAREEANYWCTEWKSLGTEAKEMCQETLETRWDSKGRKIYIPEELLGNDAEVAETPLEAVVEQQQQPELGNASGVGGGECPT</sequence>
<keyword evidence="1" id="KW-0175">Coiled coil</keyword>
<accession>A0ABU6UBV1</accession>
<evidence type="ECO:0000313" key="3">
    <source>
        <dbReference type="Proteomes" id="UP001341840"/>
    </source>
</evidence>
<keyword evidence="3" id="KW-1185">Reference proteome</keyword>
<comment type="caution">
    <text evidence="2">The sequence shown here is derived from an EMBL/GenBank/DDBJ whole genome shotgun (WGS) entry which is preliminary data.</text>
</comment>
<name>A0ABU6UBV1_9FABA</name>
<dbReference type="EMBL" id="JASCZI010120998">
    <property type="protein sequence ID" value="MED6158732.1"/>
    <property type="molecule type" value="Genomic_DNA"/>
</dbReference>
<evidence type="ECO:0000256" key="1">
    <source>
        <dbReference type="SAM" id="Coils"/>
    </source>
</evidence>
<gene>
    <name evidence="2" type="ORF">PIB30_035460</name>
</gene>
<evidence type="ECO:0000313" key="2">
    <source>
        <dbReference type="EMBL" id="MED6158732.1"/>
    </source>
</evidence>
<organism evidence="2 3">
    <name type="scientific">Stylosanthes scabra</name>
    <dbReference type="NCBI Taxonomy" id="79078"/>
    <lineage>
        <taxon>Eukaryota</taxon>
        <taxon>Viridiplantae</taxon>
        <taxon>Streptophyta</taxon>
        <taxon>Embryophyta</taxon>
        <taxon>Tracheophyta</taxon>
        <taxon>Spermatophyta</taxon>
        <taxon>Magnoliopsida</taxon>
        <taxon>eudicotyledons</taxon>
        <taxon>Gunneridae</taxon>
        <taxon>Pentapetalae</taxon>
        <taxon>rosids</taxon>
        <taxon>fabids</taxon>
        <taxon>Fabales</taxon>
        <taxon>Fabaceae</taxon>
        <taxon>Papilionoideae</taxon>
        <taxon>50 kb inversion clade</taxon>
        <taxon>dalbergioids sensu lato</taxon>
        <taxon>Dalbergieae</taxon>
        <taxon>Pterocarpus clade</taxon>
        <taxon>Stylosanthes</taxon>
    </lineage>
</organism>
<feature type="coiled-coil region" evidence="1">
    <location>
        <begin position="25"/>
        <end position="136"/>
    </location>
</feature>
<dbReference type="SUPFAM" id="SSF57997">
    <property type="entry name" value="Tropomyosin"/>
    <property type="match status" value="1"/>
</dbReference>
<protein>
    <submittedName>
        <fullName evidence="2">Uncharacterized protein</fullName>
    </submittedName>
</protein>
<reference evidence="2 3" key="1">
    <citation type="journal article" date="2023" name="Plants (Basel)">
        <title>Bridging the Gap: Combining Genomics and Transcriptomics Approaches to Understand Stylosanthes scabra, an Orphan Legume from the Brazilian Caatinga.</title>
        <authorList>
            <person name="Ferreira-Neto J.R.C."/>
            <person name="da Silva M.D."/>
            <person name="Binneck E."/>
            <person name="de Melo N.F."/>
            <person name="da Silva R.H."/>
            <person name="de Melo A.L.T.M."/>
            <person name="Pandolfi V."/>
            <person name="Bustamante F.O."/>
            <person name="Brasileiro-Vidal A.C."/>
            <person name="Benko-Iseppon A.M."/>
        </authorList>
    </citation>
    <scope>NUCLEOTIDE SEQUENCE [LARGE SCALE GENOMIC DNA]</scope>
    <source>
        <tissue evidence="2">Leaves</tissue>
    </source>
</reference>